<evidence type="ECO:0000313" key="1">
    <source>
        <dbReference type="EMBL" id="OYN81793.1"/>
    </source>
</evidence>
<dbReference type="RefSeq" id="WP_094477205.1">
    <property type="nucleotide sequence ID" value="NZ_NOZR01000003.1"/>
</dbReference>
<evidence type="ECO:0000313" key="2">
    <source>
        <dbReference type="Proteomes" id="UP000216063"/>
    </source>
</evidence>
<gene>
    <name evidence="1" type="ORF">CG716_05475</name>
</gene>
<dbReference type="OrthoDB" id="9946023at2"/>
<protein>
    <submittedName>
        <fullName evidence="1">Uncharacterized protein</fullName>
    </submittedName>
</protein>
<sequence>MLVYDEVLPVLSDEFTGDEVAILAARGGRVDRAFRRSYAWAKHALATGELKRLTVVVELNRDSWVHTLGAVNSALSGERLPVGAAFKVDAPVDEIGGQKLTNVLDALNELTPPVVPVVPASKVKLEPKPEPVKDEKKEGE</sequence>
<organism evidence="1 2">
    <name type="scientific">Mycolicibacterium sphagni</name>
    <dbReference type="NCBI Taxonomy" id="1786"/>
    <lineage>
        <taxon>Bacteria</taxon>
        <taxon>Bacillati</taxon>
        <taxon>Actinomycetota</taxon>
        <taxon>Actinomycetes</taxon>
        <taxon>Mycobacteriales</taxon>
        <taxon>Mycobacteriaceae</taxon>
        <taxon>Mycolicibacterium</taxon>
    </lineage>
</organism>
<dbReference type="EMBL" id="NOZR01000003">
    <property type="protein sequence ID" value="OYN81793.1"/>
    <property type="molecule type" value="Genomic_DNA"/>
</dbReference>
<proteinExistence type="predicted"/>
<name>A0A255E166_9MYCO</name>
<dbReference type="Proteomes" id="UP000216063">
    <property type="component" value="Unassembled WGS sequence"/>
</dbReference>
<keyword evidence="2" id="KW-1185">Reference proteome</keyword>
<accession>A0A255E166</accession>
<dbReference type="AlphaFoldDB" id="A0A255E166"/>
<comment type="caution">
    <text evidence="1">The sequence shown here is derived from an EMBL/GenBank/DDBJ whole genome shotgun (WGS) entry which is preliminary data.</text>
</comment>
<reference evidence="1 2" key="1">
    <citation type="submission" date="2017-07" db="EMBL/GenBank/DDBJ databases">
        <title>The new phylogeny of genus Mycobacterium.</title>
        <authorList>
            <person name="Tortoli E."/>
            <person name="Trovato A."/>
            <person name="Cirillo D.M."/>
        </authorList>
    </citation>
    <scope>NUCLEOTIDE SEQUENCE [LARGE SCALE GENOMIC DNA]</scope>
    <source>
        <strain evidence="1 2">ATCC 33027</strain>
    </source>
</reference>